<protein>
    <submittedName>
        <fullName evidence="2">Uncharacterized protein</fullName>
    </submittedName>
</protein>
<gene>
    <name evidence="2" type="ORF">IEO70_06110</name>
</gene>
<evidence type="ECO:0000256" key="1">
    <source>
        <dbReference type="SAM" id="Phobius"/>
    </source>
</evidence>
<proteinExistence type="predicted"/>
<reference evidence="2" key="1">
    <citation type="submission" date="2020-09" db="EMBL/GenBank/DDBJ databases">
        <title>Bacillus faecalis sp. nov., a moderately halophilic bacterium isolated from cow faeces.</title>
        <authorList>
            <person name="Jiang L."/>
            <person name="Lee J."/>
        </authorList>
    </citation>
    <scope>NUCLEOTIDE SEQUENCE</scope>
    <source>
        <strain evidence="2">AGMB 02131</strain>
    </source>
</reference>
<dbReference type="Proteomes" id="UP000602076">
    <property type="component" value="Unassembled WGS sequence"/>
</dbReference>
<dbReference type="EMBL" id="JACXSI010000012">
    <property type="protein sequence ID" value="MBD3107935.1"/>
    <property type="molecule type" value="Genomic_DNA"/>
</dbReference>
<sequence length="145" mass="16380">MSNKIKLGEIVIALRRKLLTAIISSLLFALFFTILALFFTTPARFDGDLFFTLYYLNLMIVITFGVLVSLFSDFLSKEMSKKTYTREIISFIFHCAGGAPLKALGLVSAILFFIVDRILKKVKVGWLSVIIALFIVVLVFIIMIQ</sequence>
<feature type="transmembrane region" description="Helical" evidence="1">
    <location>
        <begin position="53"/>
        <end position="76"/>
    </location>
</feature>
<keyword evidence="1" id="KW-0812">Transmembrane</keyword>
<keyword evidence="3" id="KW-1185">Reference proteome</keyword>
<evidence type="ECO:0000313" key="3">
    <source>
        <dbReference type="Proteomes" id="UP000602076"/>
    </source>
</evidence>
<feature type="transmembrane region" description="Helical" evidence="1">
    <location>
        <begin position="21"/>
        <end position="41"/>
    </location>
</feature>
<evidence type="ECO:0000313" key="2">
    <source>
        <dbReference type="EMBL" id="MBD3107935.1"/>
    </source>
</evidence>
<organism evidence="2 3">
    <name type="scientific">Peribacillus faecalis</name>
    <dbReference type="NCBI Taxonomy" id="2772559"/>
    <lineage>
        <taxon>Bacteria</taxon>
        <taxon>Bacillati</taxon>
        <taxon>Bacillota</taxon>
        <taxon>Bacilli</taxon>
        <taxon>Bacillales</taxon>
        <taxon>Bacillaceae</taxon>
        <taxon>Peribacillus</taxon>
    </lineage>
</organism>
<keyword evidence="1" id="KW-1133">Transmembrane helix</keyword>
<dbReference type="AlphaFoldDB" id="A0A927CXV8"/>
<dbReference type="RefSeq" id="WP_190997479.1">
    <property type="nucleotide sequence ID" value="NZ_JACXSI010000012.1"/>
</dbReference>
<keyword evidence="1" id="KW-0472">Membrane</keyword>
<name>A0A927CXV8_9BACI</name>
<accession>A0A927CXV8</accession>
<comment type="caution">
    <text evidence="2">The sequence shown here is derived from an EMBL/GenBank/DDBJ whole genome shotgun (WGS) entry which is preliminary data.</text>
</comment>
<feature type="transmembrane region" description="Helical" evidence="1">
    <location>
        <begin position="126"/>
        <end position="144"/>
    </location>
</feature>
<feature type="transmembrane region" description="Helical" evidence="1">
    <location>
        <begin position="88"/>
        <end position="114"/>
    </location>
</feature>